<evidence type="ECO:0000256" key="1">
    <source>
        <dbReference type="SAM" id="MobiDB-lite"/>
    </source>
</evidence>
<dbReference type="Proteomes" id="UP001055439">
    <property type="component" value="Chromosome 8"/>
</dbReference>
<dbReference type="AlphaFoldDB" id="A0A9E7GZP7"/>
<reference evidence="2" key="1">
    <citation type="submission" date="2022-05" db="EMBL/GenBank/DDBJ databases">
        <title>The Musa troglodytarum L. genome provides insights into the mechanism of non-climacteric behaviour and enrichment of carotenoids.</title>
        <authorList>
            <person name="Wang J."/>
        </authorList>
    </citation>
    <scope>NUCLEOTIDE SEQUENCE</scope>
    <source>
        <tissue evidence="2">Leaf</tissue>
    </source>
</reference>
<evidence type="ECO:0000313" key="2">
    <source>
        <dbReference type="EMBL" id="URE24839.1"/>
    </source>
</evidence>
<accession>A0A9E7GZP7</accession>
<evidence type="ECO:0000313" key="3">
    <source>
        <dbReference type="Proteomes" id="UP001055439"/>
    </source>
</evidence>
<feature type="region of interest" description="Disordered" evidence="1">
    <location>
        <begin position="1"/>
        <end position="50"/>
    </location>
</feature>
<dbReference type="EMBL" id="CP097510">
    <property type="protein sequence ID" value="URE24839.1"/>
    <property type="molecule type" value="Genomic_DNA"/>
</dbReference>
<name>A0A9E7GZP7_9LILI</name>
<organism evidence="2 3">
    <name type="scientific">Musa troglodytarum</name>
    <name type="common">fe'i banana</name>
    <dbReference type="NCBI Taxonomy" id="320322"/>
    <lineage>
        <taxon>Eukaryota</taxon>
        <taxon>Viridiplantae</taxon>
        <taxon>Streptophyta</taxon>
        <taxon>Embryophyta</taxon>
        <taxon>Tracheophyta</taxon>
        <taxon>Spermatophyta</taxon>
        <taxon>Magnoliopsida</taxon>
        <taxon>Liliopsida</taxon>
        <taxon>Zingiberales</taxon>
        <taxon>Musaceae</taxon>
        <taxon>Musa</taxon>
    </lineage>
</organism>
<protein>
    <submittedName>
        <fullName evidence="2">Uncharacterized protein</fullName>
    </submittedName>
</protein>
<keyword evidence="3" id="KW-1185">Reference proteome</keyword>
<dbReference type="OrthoDB" id="1905883at2759"/>
<dbReference type="PANTHER" id="PTHR34958:SF1">
    <property type="entry name" value="ARMADILLO-LIKE HELICAL DOMAIN-CONTAINING PROTEIN"/>
    <property type="match status" value="1"/>
</dbReference>
<dbReference type="PANTHER" id="PTHR34958">
    <property type="entry name" value="CONDITIONAL LOSS-OF-GROWTH 1"/>
    <property type="match status" value="1"/>
</dbReference>
<gene>
    <name evidence="2" type="ORF">MUK42_26375</name>
</gene>
<proteinExistence type="predicted"/>
<sequence>MPVEEALPGSSKRPLSYSPSRSPASTRLFGVPPRRPAPQTSAAKKPPEPLRRAVADCLSPAAPHLHGNPSTVASEAARILRDFMANPSTTDMAYTMLVEHALAERDRSPAVLPRCVAFLKFYLLREQQPLKLSFAEIHEVIAEVCSESTTSNANALIATSQSNHVGQPATDVAISVLIKLVIDMYMLDPGTATPLALCMLEGMLGSQRVASRARAFDFILNLGVHAQLLEPMLLEDPQSSEVVKPLQEPYINNEEQPGTPGKMNTGSSMQQRIFSAVDNFESWILVILFEILRLLVQIDEREEIVWASALSCLFYFVCDKGHILRRRLDGLDIRVIQTLLEISSEYSWAEVVHCKLICMMTNMLYQTSNESADDVPEIPTFLVQQVDRLGGIDFICIEYIRANSREEKHLLFLVLFDYVVHQINEICLASGASVYTDDDIQPLVAMLMLANAPEAFYIAIKHGMEGIGEILKRSISVALLRSSNYERQNMNLLSSVMF</sequence>